<dbReference type="EMBL" id="JACHCE010000011">
    <property type="protein sequence ID" value="MBB5638972.1"/>
    <property type="molecule type" value="Genomic_DNA"/>
</dbReference>
<name>A0A7W8ZSC4_9SPHI</name>
<dbReference type="AlphaFoldDB" id="A0A7W8ZSC4"/>
<evidence type="ECO:0000313" key="2">
    <source>
        <dbReference type="Proteomes" id="UP000537204"/>
    </source>
</evidence>
<protein>
    <submittedName>
        <fullName evidence="1">Uncharacterized protein</fullName>
    </submittedName>
</protein>
<accession>A0A7W8ZSC4</accession>
<proteinExistence type="predicted"/>
<sequence>MSQFILIISTVIRTPFDLDSIKKAITGFSSIIEWSQDLDDTDKILRIVADEDISKKLVQQLERVEVHAVLLDVFEKRGGKLL</sequence>
<dbReference type="RefSeq" id="WP_183884804.1">
    <property type="nucleotide sequence ID" value="NZ_JACHCE010000011.1"/>
</dbReference>
<organism evidence="1 2">
    <name type="scientific">Pedobacter cryoconitis</name>
    <dbReference type="NCBI Taxonomy" id="188932"/>
    <lineage>
        <taxon>Bacteria</taxon>
        <taxon>Pseudomonadati</taxon>
        <taxon>Bacteroidota</taxon>
        <taxon>Sphingobacteriia</taxon>
        <taxon>Sphingobacteriales</taxon>
        <taxon>Sphingobacteriaceae</taxon>
        <taxon>Pedobacter</taxon>
    </lineage>
</organism>
<reference evidence="1 2" key="1">
    <citation type="submission" date="2020-08" db="EMBL/GenBank/DDBJ databases">
        <title>Genomic Encyclopedia of Type Strains, Phase IV (KMG-V): Genome sequencing to study the core and pangenomes of soil and plant-associated prokaryotes.</title>
        <authorList>
            <person name="Whitman W."/>
        </authorList>
    </citation>
    <scope>NUCLEOTIDE SEQUENCE [LARGE SCALE GENOMIC DNA]</scope>
    <source>
        <strain evidence="1 2">S3M1</strain>
    </source>
</reference>
<comment type="caution">
    <text evidence="1">The sequence shown here is derived from an EMBL/GenBank/DDBJ whole genome shotgun (WGS) entry which is preliminary data.</text>
</comment>
<gene>
    <name evidence="1" type="ORF">HDE68_004910</name>
</gene>
<dbReference type="Proteomes" id="UP000537204">
    <property type="component" value="Unassembled WGS sequence"/>
</dbReference>
<evidence type="ECO:0000313" key="1">
    <source>
        <dbReference type="EMBL" id="MBB5638972.1"/>
    </source>
</evidence>